<sequence>MTLLYRAIWSDNCTDVARFARGAFDNWVDSKWSLGAAGSDSKSITETRRRGDEYFDIEVRRIADPSMVDGVGNIWRGDLIETSRVSGVRWHVTVRVWEAIEDGHFTSILWVDNEVVGDGLDVTRIPVMPPRIVGDLLSGGAEPKVGSIRLWSTAESFAGTEVGRGLADYLTDPERTVPFVVIHDTEESRRAAMRRSGGFDAVVHKAAGASMGLANVVVVDDAAARELTDRLGRPLGLWGGAMRIYGAVVDLDEPGDSYRHRYFTADRFASGRVDQLIGNRLGPLSTVRRAPTSYTFVRERLRSHDGSALDELIDDEIDRLTAEVSALKDELQREREYAEDSALELAEVMESNAQHIDSLERARGHLSSLRAQLKAADTYIEATEDAPPPSVSSVLDLVDMVRLYFEDTVVLPDGVCRDLDQIDATTNGVAWAGTSWRAFRALDAFVRDIRRGWSGGGFWEWCANSGNLRAWPATSKKLAMVESSHVQTSDKLWASRLLPVGRSVSSTGKIHMMAHLKIAEGGGPMAPRIYFHIAGTGEDTTVHVGFFGPHKYMPNKKTN</sequence>
<keyword evidence="3" id="KW-1185">Reference proteome</keyword>
<dbReference type="RefSeq" id="WP_161896719.1">
    <property type="nucleotide sequence ID" value="NZ_BJOV01000005.1"/>
</dbReference>
<protein>
    <submittedName>
        <fullName evidence="2">Uncharacterized protein</fullName>
    </submittedName>
</protein>
<gene>
    <name evidence="2" type="ORF">nbrc107696_36190</name>
</gene>
<name>A0A7I9VDK0_9ACTN</name>
<dbReference type="OrthoDB" id="3246562at2"/>
<evidence type="ECO:0000256" key="1">
    <source>
        <dbReference type="SAM" id="Coils"/>
    </source>
</evidence>
<dbReference type="EMBL" id="BJOV01000005">
    <property type="protein sequence ID" value="GEE03173.1"/>
    <property type="molecule type" value="Genomic_DNA"/>
</dbReference>
<evidence type="ECO:0000313" key="2">
    <source>
        <dbReference type="EMBL" id="GEE03173.1"/>
    </source>
</evidence>
<comment type="caution">
    <text evidence="2">The sequence shown here is derived from an EMBL/GenBank/DDBJ whole genome shotgun (WGS) entry which is preliminary data.</text>
</comment>
<evidence type="ECO:0000313" key="3">
    <source>
        <dbReference type="Proteomes" id="UP000444960"/>
    </source>
</evidence>
<accession>A0A7I9VDK0</accession>
<dbReference type="AlphaFoldDB" id="A0A7I9VDK0"/>
<proteinExistence type="predicted"/>
<reference evidence="3" key="1">
    <citation type="submission" date="2019-06" db="EMBL/GenBank/DDBJ databases">
        <title>Gordonia isolated from sludge of a wastewater treatment plant.</title>
        <authorList>
            <person name="Tamura T."/>
            <person name="Aoyama K."/>
            <person name="Kang Y."/>
            <person name="Saito S."/>
            <person name="Akiyama N."/>
            <person name="Yazawa K."/>
            <person name="Gonoi T."/>
            <person name="Mikami Y."/>
        </authorList>
    </citation>
    <scope>NUCLEOTIDE SEQUENCE [LARGE SCALE GENOMIC DNA]</scope>
    <source>
        <strain evidence="3">NBRC 107696</strain>
    </source>
</reference>
<feature type="coiled-coil region" evidence="1">
    <location>
        <begin position="310"/>
        <end position="348"/>
    </location>
</feature>
<organism evidence="2 3">
    <name type="scientific">Gordonia spumicola</name>
    <dbReference type="NCBI Taxonomy" id="589161"/>
    <lineage>
        <taxon>Bacteria</taxon>
        <taxon>Bacillati</taxon>
        <taxon>Actinomycetota</taxon>
        <taxon>Actinomycetes</taxon>
        <taxon>Mycobacteriales</taxon>
        <taxon>Gordoniaceae</taxon>
        <taxon>Gordonia</taxon>
    </lineage>
</organism>
<dbReference type="Proteomes" id="UP000444960">
    <property type="component" value="Unassembled WGS sequence"/>
</dbReference>
<keyword evidence="1" id="KW-0175">Coiled coil</keyword>